<proteinExistence type="predicted"/>
<keyword evidence="2" id="KW-1185">Reference proteome</keyword>
<dbReference type="Proteomes" id="UP001470230">
    <property type="component" value="Unassembled WGS sequence"/>
</dbReference>
<dbReference type="EMBL" id="JAPFFF010000027">
    <property type="protein sequence ID" value="KAK8847898.1"/>
    <property type="molecule type" value="Genomic_DNA"/>
</dbReference>
<comment type="caution">
    <text evidence="1">The sequence shown here is derived from an EMBL/GenBank/DDBJ whole genome shotgun (WGS) entry which is preliminary data.</text>
</comment>
<protein>
    <submittedName>
        <fullName evidence="1">Uncharacterized protein</fullName>
    </submittedName>
</protein>
<gene>
    <name evidence="1" type="ORF">M9Y10_018937</name>
</gene>
<reference evidence="1 2" key="1">
    <citation type="submission" date="2024-04" db="EMBL/GenBank/DDBJ databases">
        <title>Tritrichomonas musculus Genome.</title>
        <authorList>
            <person name="Alves-Ferreira E."/>
            <person name="Grigg M."/>
            <person name="Lorenzi H."/>
            <person name="Galac M."/>
        </authorList>
    </citation>
    <scope>NUCLEOTIDE SEQUENCE [LARGE SCALE GENOMIC DNA]</scope>
    <source>
        <strain evidence="1 2">EAF2021</strain>
    </source>
</reference>
<name>A0ABR2HI83_9EUKA</name>
<accession>A0ABR2HI83</accession>
<organism evidence="1 2">
    <name type="scientific">Tritrichomonas musculus</name>
    <dbReference type="NCBI Taxonomy" id="1915356"/>
    <lineage>
        <taxon>Eukaryota</taxon>
        <taxon>Metamonada</taxon>
        <taxon>Parabasalia</taxon>
        <taxon>Tritrichomonadida</taxon>
        <taxon>Tritrichomonadidae</taxon>
        <taxon>Tritrichomonas</taxon>
    </lineage>
</organism>
<evidence type="ECO:0000313" key="2">
    <source>
        <dbReference type="Proteomes" id="UP001470230"/>
    </source>
</evidence>
<sequence>MGESIDSFCRTYNMVRVACHRHMIEVFGSNSPLGIIVRRLLKVTNETKYFQLSKEIDAELKIYIKYKHEYLSLDECTLKKINNIKIMISGINTNNNSNYYVYKWAQLLRTDYHVDRCTNHAEGAHGNINSSMELRGATNFSSGLSTTINYIFNFFQNTGWSKMH</sequence>
<evidence type="ECO:0000313" key="1">
    <source>
        <dbReference type="EMBL" id="KAK8847898.1"/>
    </source>
</evidence>